<dbReference type="InterPro" id="IPR048300">
    <property type="entry name" value="TACO1_YebC-like_2nd/3rd_dom"/>
</dbReference>
<keyword evidence="3 6" id="KW-0805">Transcription regulation</keyword>
<evidence type="ECO:0000256" key="6">
    <source>
        <dbReference type="HAMAP-Rule" id="MF_00693"/>
    </source>
</evidence>
<dbReference type="PATRIC" id="fig|1423783.4.peg.935"/>
<keyword evidence="4 6" id="KW-0238">DNA-binding</keyword>
<dbReference type="GO" id="GO:0005829">
    <property type="term" value="C:cytosol"/>
    <property type="evidence" value="ECO:0007669"/>
    <property type="project" value="TreeGrafter"/>
</dbReference>
<dbReference type="AlphaFoldDB" id="A0A0R1U5V9"/>
<dbReference type="FunFam" id="3.30.70.980:FF:000002">
    <property type="entry name" value="Probable transcriptional regulatory protein YebC"/>
    <property type="match status" value="1"/>
</dbReference>
<dbReference type="HAMAP" id="MF_00693">
    <property type="entry name" value="Transcrip_reg_TACO1"/>
    <property type="match status" value="1"/>
</dbReference>
<evidence type="ECO:0000259" key="8">
    <source>
        <dbReference type="Pfam" id="PF01709"/>
    </source>
</evidence>
<keyword evidence="5 6" id="KW-0804">Transcription</keyword>
<evidence type="ECO:0000256" key="5">
    <source>
        <dbReference type="ARBA" id="ARBA00023163"/>
    </source>
</evidence>
<dbReference type="NCBIfam" id="TIGR01033">
    <property type="entry name" value="YebC/PmpR family DNA-binding transcriptional regulator"/>
    <property type="match status" value="1"/>
</dbReference>
<dbReference type="NCBIfam" id="NF009044">
    <property type="entry name" value="PRK12378.1"/>
    <property type="match status" value="1"/>
</dbReference>
<dbReference type="InterPro" id="IPR026564">
    <property type="entry name" value="Transcrip_reg_TACO1-like_dom3"/>
</dbReference>
<dbReference type="PANTHER" id="PTHR12532">
    <property type="entry name" value="TRANSLATIONAL ACTIVATOR OF CYTOCHROME C OXIDASE 1"/>
    <property type="match status" value="1"/>
</dbReference>
<dbReference type="InterPro" id="IPR029072">
    <property type="entry name" value="YebC-like"/>
</dbReference>
<organism evidence="10 11">
    <name type="scientific">Lacticaseibacillus pantheris DSM 15945 = JCM 12539 = NBRC 106106</name>
    <dbReference type="NCBI Taxonomy" id="1423783"/>
    <lineage>
        <taxon>Bacteria</taxon>
        <taxon>Bacillati</taxon>
        <taxon>Bacillota</taxon>
        <taxon>Bacilli</taxon>
        <taxon>Lactobacillales</taxon>
        <taxon>Lactobacillaceae</taxon>
        <taxon>Lacticaseibacillus</taxon>
    </lineage>
</organism>
<keyword evidence="2 6" id="KW-0963">Cytoplasm</keyword>
<evidence type="ECO:0000256" key="4">
    <source>
        <dbReference type="ARBA" id="ARBA00023125"/>
    </source>
</evidence>
<dbReference type="Proteomes" id="UP000051922">
    <property type="component" value="Unassembled WGS sequence"/>
</dbReference>
<reference evidence="10 11" key="1">
    <citation type="journal article" date="2015" name="Genome Announc.">
        <title>Expanding the biotechnology potential of lactobacilli through comparative genomics of 213 strains and associated genera.</title>
        <authorList>
            <person name="Sun Z."/>
            <person name="Harris H.M."/>
            <person name="McCann A."/>
            <person name="Guo C."/>
            <person name="Argimon S."/>
            <person name="Zhang W."/>
            <person name="Yang X."/>
            <person name="Jeffery I.B."/>
            <person name="Cooney J.C."/>
            <person name="Kagawa T.F."/>
            <person name="Liu W."/>
            <person name="Song Y."/>
            <person name="Salvetti E."/>
            <person name="Wrobel A."/>
            <person name="Rasinkangas P."/>
            <person name="Parkhill J."/>
            <person name="Rea M.C."/>
            <person name="O'Sullivan O."/>
            <person name="Ritari J."/>
            <person name="Douillard F.P."/>
            <person name="Paul Ross R."/>
            <person name="Yang R."/>
            <person name="Briner A.E."/>
            <person name="Felis G.E."/>
            <person name="de Vos W.M."/>
            <person name="Barrangou R."/>
            <person name="Klaenhammer T.R."/>
            <person name="Caufield P.W."/>
            <person name="Cui Y."/>
            <person name="Zhang H."/>
            <person name="O'Toole P.W."/>
        </authorList>
    </citation>
    <scope>NUCLEOTIDE SEQUENCE [LARGE SCALE GENOMIC DNA]</scope>
    <source>
        <strain evidence="10 11">DSM 15945</strain>
    </source>
</reference>
<feature type="domain" description="TACO1/YebC-like N-terminal" evidence="9">
    <location>
        <begin position="5"/>
        <end position="75"/>
    </location>
</feature>
<dbReference type="GO" id="GO:0003677">
    <property type="term" value="F:DNA binding"/>
    <property type="evidence" value="ECO:0007669"/>
    <property type="project" value="UniProtKB-UniRule"/>
</dbReference>
<evidence type="ECO:0000256" key="2">
    <source>
        <dbReference type="ARBA" id="ARBA00022490"/>
    </source>
</evidence>
<proteinExistence type="inferred from homology"/>
<sequence length="247" mass="27175">MSGHSKWHNIQGRKNAQDAKRGKIFQKISRELFMAAKQGGSDPDGNPQLRLMMDKAKAANMPKDNIKRALDKADGGDDTSYDEVTYEGYGPNGIGIFVEAMTDNKNRTSSDVRVAITRHGGTMAGAGAVAYMFDRMGQIVISREDLDQSEDDMLEDVLEAGGDDLQSTDEEFTVFTDPKEFTAVRDALGAKGYKFESADLAMVPQNKVEVPAEKVETFQGLLDALDELDDVTDVYTNAEWPEDETAE</sequence>
<dbReference type="Gene3D" id="1.10.10.200">
    <property type="match status" value="1"/>
</dbReference>
<evidence type="ECO:0000256" key="7">
    <source>
        <dbReference type="SAM" id="MobiDB-lite"/>
    </source>
</evidence>
<dbReference type="Pfam" id="PF20772">
    <property type="entry name" value="TACO1_YebC_N"/>
    <property type="match status" value="1"/>
</dbReference>
<evidence type="ECO:0000256" key="3">
    <source>
        <dbReference type="ARBA" id="ARBA00023015"/>
    </source>
</evidence>
<comment type="caution">
    <text evidence="10">The sequence shown here is derived from an EMBL/GenBank/DDBJ whole genome shotgun (WGS) entry which is preliminary data.</text>
</comment>
<evidence type="ECO:0000259" key="9">
    <source>
        <dbReference type="Pfam" id="PF20772"/>
    </source>
</evidence>
<keyword evidence="11" id="KW-1185">Reference proteome</keyword>
<dbReference type="InterPro" id="IPR049083">
    <property type="entry name" value="TACO1_YebC_N"/>
</dbReference>
<dbReference type="RefSeq" id="WP_056956611.1">
    <property type="nucleotide sequence ID" value="NZ_AZFJ01000045.1"/>
</dbReference>
<accession>A0A0R1U5V9</accession>
<comment type="subcellular location">
    <subcellularLocation>
        <location evidence="6">Cytoplasm</location>
    </subcellularLocation>
</comment>
<dbReference type="NCBIfam" id="NF001030">
    <property type="entry name" value="PRK00110.1"/>
    <property type="match status" value="1"/>
</dbReference>
<dbReference type="GO" id="GO:0006355">
    <property type="term" value="P:regulation of DNA-templated transcription"/>
    <property type="evidence" value="ECO:0007669"/>
    <property type="project" value="UniProtKB-UniRule"/>
</dbReference>
<dbReference type="STRING" id="1423783.FC50_GL000905"/>
<name>A0A0R1U5V9_9LACO</name>
<dbReference type="FunFam" id="1.10.10.200:FF:000002">
    <property type="entry name" value="Probable transcriptional regulatory protein CLM62_37755"/>
    <property type="match status" value="1"/>
</dbReference>
<evidence type="ECO:0000313" key="10">
    <source>
        <dbReference type="EMBL" id="KRL86386.1"/>
    </source>
</evidence>
<dbReference type="InterPro" id="IPR002876">
    <property type="entry name" value="Transcrip_reg_TACO1-like"/>
</dbReference>
<feature type="domain" description="TACO1/YebC-like second and third" evidence="8">
    <location>
        <begin position="81"/>
        <end position="238"/>
    </location>
</feature>
<dbReference type="EMBL" id="AZFJ01000045">
    <property type="protein sequence ID" value="KRL86386.1"/>
    <property type="molecule type" value="Genomic_DNA"/>
</dbReference>
<gene>
    <name evidence="10" type="ORF">FC50_GL000905</name>
</gene>
<protein>
    <recommendedName>
        <fullName evidence="6">Probable transcriptional regulatory protein FC50_GL000905</fullName>
    </recommendedName>
</protein>
<evidence type="ECO:0000313" key="11">
    <source>
        <dbReference type="Proteomes" id="UP000051922"/>
    </source>
</evidence>
<dbReference type="PANTHER" id="PTHR12532:SF6">
    <property type="entry name" value="TRANSCRIPTIONAL REGULATORY PROTEIN YEBC-RELATED"/>
    <property type="match status" value="1"/>
</dbReference>
<dbReference type="Gene3D" id="3.30.70.980">
    <property type="match status" value="2"/>
</dbReference>
<dbReference type="InterPro" id="IPR017856">
    <property type="entry name" value="Integrase-like_N"/>
</dbReference>
<dbReference type="SUPFAM" id="SSF75625">
    <property type="entry name" value="YebC-like"/>
    <property type="match status" value="1"/>
</dbReference>
<comment type="similarity">
    <text evidence="1 6">Belongs to the TACO1 family.</text>
</comment>
<feature type="region of interest" description="Disordered" evidence="7">
    <location>
        <begin position="1"/>
        <end position="22"/>
    </location>
</feature>
<evidence type="ECO:0000256" key="1">
    <source>
        <dbReference type="ARBA" id="ARBA00008724"/>
    </source>
</evidence>
<dbReference type="Pfam" id="PF01709">
    <property type="entry name" value="Transcrip_reg"/>
    <property type="match status" value="1"/>
</dbReference>
<dbReference type="OrthoDB" id="9781053at2"/>